<feature type="domain" description="Aldehyde dehydrogenase" evidence="5">
    <location>
        <begin position="19"/>
        <end position="468"/>
    </location>
</feature>
<name>A0A560F9X5_9PROT</name>
<proteinExistence type="inferred from homology"/>
<feature type="active site" evidence="3">
    <location>
        <position position="244"/>
    </location>
</feature>
<dbReference type="SUPFAM" id="SSF53720">
    <property type="entry name" value="ALDH-like"/>
    <property type="match status" value="1"/>
</dbReference>
<organism evidence="6 7">
    <name type="scientific">Nitrospirillum amazonense</name>
    <dbReference type="NCBI Taxonomy" id="28077"/>
    <lineage>
        <taxon>Bacteria</taxon>
        <taxon>Pseudomonadati</taxon>
        <taxon>Pseudomonadota</taxon>
        <taxon>Alphaproteobacteria</taxon>
        <taxon>Rhodospirillales</taxon>
        <taxon>Azospirillaceae</taxon>
        <taxon>Nitrospirillum</taxon>
    </lineage>
</organism>
<dbReference type="PANTHER" id="PTHR11699">
    <property type="entry name" value="ALDEHYDE DEHYDROGENASE-RELATED"/>
    <property type="match status" value="1"/>
</dbReference>
<evidence type="ECO:0000259" key="5">
    <source>
        <dbReference type="Pfam" id="PF00171"/>
    </source>
</evidence>
<dbReference type="Gene3D" id="3.40.309.10">
    <property type="entry name" value="Aldehyde Dehydrogenase, Chain A, domain 2"/>
    <property type="match status" value="1"/>
</dbReference>
<dbReference type="EMBL" id="VITN01000010">
    <property type="protein sequence ID" value="TWB18421.1"/>
    <property type="molecule type" value="Genomic_DNA"/>
</dbReference>
<evidence type="ECO:0000256" key="1">
    <source>
        <dbReference type="ARBA" id="ARBA00009986"/>
    </source>
</evidence>
<evidence type="ECO:0000256" key="4">
    <source>
        <dbReference type="RuleBase" id="RU003345"/>
    </source>
</evidence>
<dbReference type="InterPro" id="IPR016163">
    <property type="entry name" value="Ald_DH_C"/>
</dbReference>
<dbReference type="FunFam" id="3.40.309.10:FF:000009">
    <property type="entry name" value="Aldehyde dehydrogenase A"/>
    <property type="match status" value="1"/>
</dbReference>
<dbReference type="PROSITE" id="PS00687">
    <property type="entry name" value="ALDEHYDE_DEHYDR_GLU"/>
    <property type="match status" value="1"/>
</dbReference>
<dbReference type="FunFam" id="3.40.605.10:FF:000007">
    <property type="entry name" value="NAD/NADP-dependent betaine aldehyde dehydrogenase"/>
    <property type="match status" value="1"/>
</dbReference>
<gene>
    <name evidence="6" type="ORF">FBZ89_11066</name>
</gene>
<dbReference type="RefSeq" id="WP_145751038.1">
    <property type="nucleotide sequence ID" value="NZ_VITN01000010.1"/>
</dbReference>
<protein>
    <submittedName>
        <fullName evidence="6">Aldehyde dehydrogenase (NAD+)</fullName>
    </submittedName>
</protein>
<dbReference type="InterPro" id="IPR015590">
    <property type="entry name" value="Aldehyde_DH_dom"/>
</dbReference>
<dbReference type="GO" id="GO:0016620">
    <property type="term" value="F:oxidoreductase activity, acting on the aldehyde or oxo group of donors, NAD or NADP as acceptor"/>
    <property type="evidence" value="ECO:0007669"/>
    <property type="project" value="InterPro"/>
</dbReference>
<comment type="similarity">
    <text evidence="1 4">Belongs to the aldehyde dehydrogenase family.</text>
</comment>
<evidence type="ECO:0000256" key="2">
    <source>
        <dbReference type="ARBA" id="ARBA00023002"/>
    </source>
</evidence>
<keyword evidence="2 4" id="KW-0560">Oxidoreductase</keyword>
<accession>A0A560F9X5</accession>
<dbReference type="InterPro" id="IPR016162">
    <property type="entry name" value="Ald_DH_N"/>
</dbReference>
<reference evidence="6 7" key="1">
    <citation type="submission" date="2019-06" db="EMBL/GenBank/DDBJ databases">
        <title>Genomic Encyclopedia of Type Strains, Phase IV (KMG-V): Genome sequencing to study the core and pangenomes of soil and plant-associated prokaryotes.</title>
        <authorList>
            <person name="Whitman W."/>
        </authorList>
    </citation>
    <scope>NUCLEOTIDE SEQUENCE [LARGE SCALE GENOMIC DNA]</scope>
    <source>
        <strain evidence="6 7">BR 11880</strain>
    </source>
</reference>
<evidence type="ECO:0000313" key="6">
    <source>
        <dbReference type="EMBL" id="TWB18421.1"/>
    </source>
</evidence>
<dbReference type="InterPro" id="IPR029510">
    <property type="entry name" value="Ald_DH_CS_GLU"/>
</dbReference>
<dbReference type="OrthoDB" id="9812625at2"/>
<dbReference type="Proteomes" id="UP000319859">
    <property type="component" value="Unassembled WGS sequence"/>
</dbReference>
<evidence type="ECO:0000313" key="7">
    <source>
        <dbReference type="Proteomes" id="UP000319859"/>
    </source>
</evidence>
<dbReference type="PROSITE" id="PS00070">
    <property type="entry name" value="ALDEHYDE_DEHYDR_CYS"/>
    <property type="match status" value="1"/>
</dbReference>
<dbReference type="InterPro" id="IPR016160">
    <property type="entry name" value="Ald_DH_CS_CYS"/>
</dbReference>
<sequence length="477" mass="50322">MEKLNWIGGRQVAGIRLTPNSNPANPDDVIGHYACASPDQAAEAIAAARAAAPAWAATNPQTRSDILRRTGDLLHARAEELGALLTREEGKTLREGIGEVRRSAQIFHYAAGEPLRAGGESLPGLRDGMTVVVSREPVGVVGLITPWNFPMALPAWKTAYALAYGNTVVLKPSDVTPACAWELASLLHQAGLPAGVFNLVMGPGSRLGPALVDGADAISFTGSPGVGQDILARSVPRRIKVQLELGGKNPLVVLDDADLELAAGIAVQGAFHSTGQRCTATSRIIVHRHVHDAFVERLVARTRGLRVGDPMAPETDMGPVVNEGQLQKNLGYVAEARTEGVELACGGKRLDRPGWFMEPALFVGTNNAMRINRDEVFGPVACVISADDLDHAIAIANDSEHALSSGVVTRSLSAAEAFRRRSHAGLVMVNAPTAGIDYHVPFGGRGASGYGGREQGSAAIEFFTEGKTTYVNHGVVD</sequence>
<dbReference type="InterPro" id="IPR016161">
    <property type="entry name" value="Ald_DH/histidinol_DH"/>
</dbReference>
<dbReference type="Pfam" id="PF00171">
    <property type="entry name" value="Aldedh"/>
    <property type="match status" value="1"/>
</dbReference>
<dbReference type="Gene3D" id="3.40.605.10">
    <property type="entry name" value="Aldehyde Dehydrogenase, Chain A, domain 1"/>
    <property type="match status" value="1"/>
</dbReference>
<dbReference type="AlphaFoldDB" id="A0A560F9X5"/>
<comment type="caution">
    <text evidence="6">The sequence shown here is derived from an EMBL/GenBank/DDBJ whole genome shotgun (WGS) entry which is preliminary data.</text>
</comment>
<evidence type="ECO:0000256" key="3">
    <source>
        <dbReference type="PROSITE-ProRule" id="PRU10007"/>
    </source>
</evidence>